<organism evidence="1">
    <name type="scientific">marine sediment metagenome</name>
    <dbReference type="NCBI Taxonomy" id="412755"/>
    <lineage>
        <taxon>unclassified sequences</taxon>
        <taxon>metagenomes</taxon>
        <taxon>ecological metagenomes</taxon>
    </lineage>
</organism>
<proteinExistence type="predicted"/>
<comment type="caution">
    <text evidence="1">The sequence shown here is derived from an EMBL/GenBank/DDBJ whole genome shotgun (WGS) entry which is preliminary data.</text>
</comment>
<dbReference type="EMBL" id="BARV01011938">
    <property type="protein sequence ID" value="GAI13902.1"/>
    <property type="molecule type" value="Genomic_DNA"/>
</dbReference>
<feature type="non-terminal residue" evidence="1">
    <location>
        <position position="1"/>
    </location>
</feature>
<protein>
    <submittedName>
        <fullName evidence="1">Uncharacterized protein</fullName>
    </submittedName>
</protein>
<evidence type="ECO:0000313" key="1">
    <source>
        <dbReference type="EMBL" id="GAI13902.1"/>
    </source>
</evidence>
<sequence>ANDRSYVPSQEAKSIIGKWFTGTESSEVDNNG</sequence>
<name>X1L3H3_9ZZZZ</name>
<gene>
    <name evidence="1" type="ORF">S06H3_22362</name>
</gene>
<reference evidence="1" key="1">
    <citation type="journal article" date="2014" name="Front. Microbiol.">
        <title>High frequency of phylogenetically diverse reductive dehalogenase-homologous genes in deep subseafloor sedimentary metagenomes.</title>
        <authorList>
            <person name="Kawai M."/>
            <person name="Futagami T."/>
            <person name="Toyoda A."/>
            <person name="Takaki Y."/>
            <person name="Nishi S."/>
            <person name="Hori S."/>
            <person name="Arai W."/>
            <person name="Tsubouchi T."/>
            <person name="Morono Y."/>
            <person name="Uchiyama I."/>
            <person name="Ito T."/>
            <person name="Fujiyama A."/>
            <person name="Inagaki F."/>
            <person name="Takami H."/>
        </authorList>
    </citation>
    <scope>NUCLEOTIDE SEQUENCE</scope>
    <source>
        <strain evidence="1">Expedition CK06-06</strain>
    </source>
</reference>
<dbReference type="AlphaFoldDB" id="X1L3H3"/>
<accession>X1L3H3</accession>